<dbReference type="OMA" id="WVETMRY"/>
<dbReference type="InParanoid" id="A0A5F8H4D6"/>
<dbReference type="FunCoup" id="A0A5F8H4D6">
    <property type="interactions" value="1148"/>
</dbReference>
<dbReference type="InterPro" id="IPR048271">
    <property type="entry name" value="PNMA_N"/>
</dbReference>
<feature type="domain" description="Paraneoplastic antigen Ma-like N-terminal" evidence="3">
    <location>
        <begin position="4"/>
        <end position="92"/>
    </location>
</feature>
<feature type="domain" description="Paraneoplastic antigen Ma-like C-terminal" evidence="2">
    <location>
        <begin position="152"/>
        <end position="305"/>
    </location>
</feature>
<dbReference type="Proteomes" id="UP000002280">
    <property type="component" value="Chromosome 3"/>
</dbReference>
<dbReference type="Ensembl" id="ENSMODT00000027342.3">
    <property type="protein sequence ID" value="ENSMODP00000054697.1"/>
    <property type="gene ID" value="ENSMODG00000021501.3"/>
</dbReference>
<dbReference type="PANTHER" id="PTHR23095">
    <property type="entry name" value="PARANEOPLASTIC ANTIGEN"/>
    <property type="match status" value="1"/>
</dbReference>
<feature type="compositionally biased region" description="Basic and acidic residues" evidence="1">
    <location>
        <begin position="439"/>
        <end position="458"/>
    </location>
</feature>
<sequence length="458" mass="52595">MDDNILEQWCTVMHLDLHRGLLVKGVPHDLTDKDIENVLHNAIGTLGKCQVLTKRHEDTDLTLSVFCKLSEPIDYSKIPSSLTVGENTWKLVSRLPTEEEEIESKLKTVLQREGLSEDVVRYVYGGKTRPGESEQAEYQPEQESYSVKLRSFSGEQPCPPGEEPYDSWIEHAIETIKQWKVNDKEKQKRLMESLRGPALDLIRIWKLQTPDATVLECLQRLDKQFSNGETPQQAYVQFLTTFQREGEKPSEFVQRVDKLLQSLVIKGAVKPSEVDFVRLAQVSSGLLDNGDLQVQMIKLEKEKQRIGYEMLMETVKLYENRLDCGDRNLQYREMVPIMPSQVLPKEKKMEQSTSHAGMKTHKKASEEWNSGQYHFSQKKGLWGQRANQLEARTWPIEQRQRGPIIFCSNCGLDGHLNTRCIQKTNKALVKQKLMSIRLPSEDKDDGSGDRSDPKSHRS</sequence>
<dbReference type="KEGG" id="mdo:103106631"/>
<dbReference type="STRING" id="13616.ENSMODP00000054697"/>
<reference evidence="4" key="3">
    <citation type="submission" date="2025-09" db="UniProtKB">
        <authorList>
            <consortium name="Ensembl"/>
        </authorList>
    </citation>
    <scope>IDENTIFICATION</scope>
</reference>
<protein>
    <submittedName>
        <fullName evidence="4">Paraneoplastic antigen Ma1 homolog</fullName>
    </submittedName>
</protein>
<dbReference type="InterPro" id="IPR048270">
    <property type="entry name" value="PNMA_C"/>
</dbReference>
<feature type="region of interest" description="Disordered" evidence="1">
    <location>
        <begin position="438"/>
        <end position="458"/>
    </location>
</feature>
<keyword evidence="5" id="KW-1185">Reference proteome</keyword>
<reference evidence="4 5" key="1">
    <citation type="journal article" date="2007" name="Nature">
        <title>Genome of the marsupial Monodelphis domestica reveals innovation in non-coding sequences.</title>
        <authorList>
            <person name="Mikkelsen T.S."/>
            <person name="Wakefield M.J."/>
            <person name="Aken B."/>
            <person name="Amemiya C.T."/>
            <person name="Chang J.L."/>
            <person name="Duke S."/>
            <person name="Garber M."/>
            <person name="Gentles A.J."/>
            <person name="Goodstadt L."/>
            <person name="Heger A."/>
            <person name="Jurka J."/>
            <person name="Kamal M."/>
            <person name="Mauceli E."/>
            <person name="Searle S.M."/>
            <person name="Sharpe T."/>
            <person name="Baker M.L."/>
            <person name="Batzer M.A."/>
            <person name="Benos P.V."/>
            <person name="Belov K."/>
            <person name="Clamp M."/>
            <person name="Cook A."/>
            <person name="Cuff J."/>
            <person name="Das R."/>
            <person name="Davidow L."/>
            <person name="Deakin J.E."/>
            <person name="Fazzari M.J."/>
            <person name="Glass J.L."/>
            <person name="Grabherr M."/>
            <person name="Greally J.M."/>
            <person name="Gu W."/>
            <person name="Hore T.A."/>
            <person name="Huttley G.A."/>
            <person name="Kleber M."/>
            <person name="Jirtle R.L."/>
            <person name="Koina E."/>
            <person name="Lee J.T."/>
            <person name="Mahony S."/>
            <person name="Marra M.A."/>
            <person name="Miller R.D."/>
            <person name="Nicholls R.D."/>
            <person name="Oda M."/>
            <person name="Papenfuss A.T."/>
            <person name="Parra Z.E."/>
            <person name="Pollock D.D."/>
            <person name="Ray D.A."/>
            <person name="Schein J.E."/>
            <person name="Speed T.P."/>
            <person name="Thompson K."/>
            <person name="VandeBerg J.L."/>
            <person name="Wade C.M."/>
            <person name="Walker J.A."/>
            <person name="Waters P.D."/>
            <person name="Webber C."/>
            <person name="Weidman J.R."/>
            <person name="Xie X."/>
            <person name="Zody M.C."/>
            <person name="Baldwin J."/>
            <person name="Abdouelleil A."/>
            <person name="Abdulkadir J."/>
            <person name="Abebe A."/>
            <person name="Abera B."/>
            <person name="Abreu J."/>
            <person name="Acer S.C."/>
            <person name="Aftuck L."/>
            <person name="Alexander A."/>
            <person name="An P."/>
            <person name="Anderson E."/>
            <person name="Anderson S."/>
            <person name="Arachi H."/>
            <person name="Azer M."/>
            <person name="Bachantsang P."/>
            <person name="Barry A."/>
            <person name="Bayul T."/>
            <person name="Berlin A."/>
            <person name="Bessette D."/>
            <person name="Bloom T."/>
            <person name="Bloom T."/>
            <person name="Boguslavskiy L."/>
            <person name="Bonnet C."/>
            <person name="Boukhgalter B."/>
            <person name="Bourzgui I."/>
            <person name="Brown A."/>
            <person name="Cahill P."/>
            <person name="Channer S."/>
            <person name="Cheshatsang Y."/>
            <person name="Chuda L."/>
            <person name="Citroen M."/>
            <person name="Collymore A."/>
            <person name="Cooke P."/>
            <person name="Costello M."/>
            <person name="D'Aco K."/>
            <person name="Daza R."/>
            <person name="De Haan G."/>
            <person name="DeGray S."/>
            <person name="DeMaso C."/>
            <person name="Dhargay N."/>
            <person name="Dooley K."/>
            <person name="Dooley E."/>
            <person name="Doricent M."/>
            <person name="Dorje P."/>
            <person name="Dorjee K."/>
            <person name="Dupes A."/>
            <person name="Elong R."/>
            <person name="Falk J."/>
            <person name="Farina A."/>
            <person name="Faro S."/>
            <person name="Ferguson D."/>
            <person name="Fisher S."/>
            <person name="Foley C.D."/>
            <person name="Franke A."/>
            <person name="Friedrich D."/>
            <person name="Gadbois L."/>
            <person name="Gearin G."/>
            <person name="Gearin C.R."/>
            <person name="Giannoukos G."/>
            <person name="Goode T."/>
            <person name="Graham J."/>
            <person name="Grandbois E."/>
            <person name="Grewal S."/>
            <person name="Gyaltsen K."/>
            <person name="Hafez N."/>
            <person name="Hagos B."/>
            <person name="Hall J."/>
            <person name="Henson C."/>
            <person name="Hollinger A."/>
            <person name="Honan T."/>
            <person name="Huard M.D."/>
            <person name="Hughes L."/>
            <person name="Hurhula B."/>
            <person name="Husby M.E."/>
            <person name="Kamat A."/>
            <person name="Kanga B."/>
            <person name="Kashin S."/>
            <person name="Khazanovich D."/>
            <person name="Kisner P."/>
            <person name="Lance K."/>
            <person name="Lara M."/>
            <person name="Lee W."/>
            <person name="Lennon N."/>
            <person name="Letendre F."/>
            <person name="LeVine R."/>
            <person name="Lipovsky A."/>
            <person name="Liu X."/>
            <person name="Liu J."/>
            <person name="Liu S."/>
            <person name="Lokyitsang T."/>
            <person name="Lokyitsang Y."/>
            <person name="Lubonja R."/>
            <person name="Lui A."/>
            <person name="MacDonald P."/>
            <person name="Magnisalis V."/>
            <person name="Maru K."/>
            <person name="Matthews C."/>
            <person name="McCusker W."/>
            <person name="McDonough S."/>
            <person name="Mehta T."/>
            <person name="Meldrim J."/>
            <person name="Meneus L."/>
            <person name="Mihai O."/>
            <person name="Mihalev A."/>
            <person name="Mihova T."/>
            <person name="Mittelman R."/>
            <person name="Mlenga V."/>
            <person name="Montmayeur A."/>
            <person name="Mulrain L."/>
            <person name="Navidi A."/>
            <person name="Naylor J."/>
            <person name="Negash T."/>
            <person name="Nguyen T."/>
            <person name="Nguyen N."/>
            <person name="Nicol R."/>
            <person name="Norbu C."/>
            <person name="Norbu N."/>
            <person name="Novod N."/>
            <person name="O'Neill B."/>
            <person name="Osman S."/>
            <person name="Markiewicz E."/>
            <person name="Oyono O.L."/>
            <person name="Patti C."/>
            <person name="Phunkhang P."/>
            <person name="Pierre F."/>
            <person name="Priest M."/>
            <person name="Raghuraman S."/>
            <person name="Rege F."/>
            <person name="Reyes R."/>
            <person name="Rise C."/>
            <person name="Rogov P."/>
            <person name="Ross K."/>
            <person name="Ryan E."/>
            <person name="Settipalli S."/>
            <person name="Shea T."/>
            <person name="Sherpa N."/>
            <person name="Shi L."/>
            <person name="Shih D."/>
            <person name="Sparrow T."/>
            <person name="Spaulding J."/>
            <person name="Stalker J."/>
            <person name="Stange-Thomann N."/>
            <person name="Stavropoulos S."/>
            <person name="Stone C."/>
            <person name="Strader C."/>
            <person name="Tesfaye S."/>
            <person name="Thomson T."/>
            <person name="Thoulutsang Y."/>
            <person name="Thoulutsang D."/>
            <person name="Topham K."/>
            <person name="Topping I."/>
            <person name="Tsamla T."/>
            <person name="Vassiliev H."/>
            <person name="Vo A."/>
            <person name="Wangchuk T."/>
            <person name="Wangdi T."/>
            <person name="Weiand M."/>
            <person name="Wilkinson J."/>
            <person name="Wilson A."/>
            <person name="Yadav S."/>
            <person name="Young G."/>
            <person name="Yu Q."/>
            <person name="Zembek L."/>
            <person name="Zhong D."/>
            <person name="Zimmer A."/>
            <person name="Zwirko Z."/>
            <person name="Jaffe D.B."/>
            <person name="Alvarez P."/>
            <person name="Brockman W."/>
            <person name="Butler J."/>
            <person name="Chin C."/>
            <person name="Gnerre S."/>
            <person name="MacCallum I."/>
            <person name="Graves J.A."/>
            <person name="Ponting C.P."/>
            <person name="Breen M."/>
            <person name="Samollow P.B."/>
            <person name="Lander E.S."/>
            <person name="Lindblad-Toh K."/>
        </authorList>
    </citation>
    <scope>NUCLEOTIDE SEQUENCE [LARGE SCALE GENOMIC DNA]</scope>
</reference>
<evidence type="ECO:0000259" key="3">
    <source>
        <dbReference type="Pfam" id="PF20846"/>
    </source>
</evidence>
<evidence type="ECO:0000313" key="5">
    <source>
        <dbReference type="Proteomes" id="UP000002280"/>
    </source>
</evidence>
<dbReference type="OrthoDB" id="115435at2759"/>
<dbReference type="Pfam" id="PF20846">
    <property type="entry name" value="PNMA_N"/>
    <property type="match status" value="1"/>
</dbReference>
<dbReference type="InterPro" id="IPR026523">
    <property type="entry name" value="PNMA"/>
</dbReference>
<accession>A0A5F8H4D6</accession>
<dbReference type="Pfam" id="PF14893">
    <property type="entry name" value="PNMA"/>
    <property type="match status" value="1"/>
</dbReference>
<reference evidence="4" key="2">
    <citation type="submission" date="2025-08" db="UniProtKB">
        <authorList>
            <consortium name="Ensembl"/>
        </authorList>
    </citation>
    <scope>IDENTIFICATION</scope>
</reference>
<evidence type="ECO:0000259" key="2">
    <source>
        <dbReference type="Pfam" id="PF14893"/>
    </source>
</evidence>
<proteinExistence type="predicted"/>
<evidence type="ECO:0000256" key="1">
    <source>
        <dbReference type="SAM" id="MobiDB-lite"/>
    </source>
</evidence>
<dbReference type="GeneTree" id="ENSGT01030000234522"/>
<dbReference type="Bgee" id="ENSMODG00000021501">
    <property type="expression patterns" value="Expressed in spermatocyte and 5 other cell types or tissues"/>
</dbReference>
<name>A0A5F8H4D6_MONDO</name>
<organism evidence="4 5">
    <name type="scientific">Monodelphis domestica</name>
    <name type="common">Gray short-tailed opossum</name>
    <dbReference type="NCBI Taxonomy" id="13616"/>
    <lineage>
        <taxon>Eukaryota</taxon>
        <taxon>Metazoa</taxon>
        <taxon>Chordata</taxon>
        <taxon>Craniata</taxon>
        <taxon>Vertebrata</taxon>
        <taxon>Euteleostomi</taxon>
        <taxon>Mammalia</taxon>
        <taxon>Metatheria</taxon>
        <taxon>Didelphimorphia</taxon>
        <taxon>Didelphidae</taxon>
        <taxon>Monodelphis</taxon>
    </lineage>
</organism>
<evidence type="ECO:0000313" key="4">
    <source>
        <dbReference type="Ensembl" id="ENSMODP00000054697.1"/>
    </source>
</evidence>
<dbReference type="AlphaFoldDB" id="A0A5F8H4D6"/>
<dbReference type="PANTHER" id="PTHR23095:SF17">
    <property type="entry name" value="PARANEOPLASTIC ANTIGEN MA1"/>
    <property type="match status" value="1"/>
</dbReference>
<dbReference type="GeneID" id="103106631"/>